<dbReference type="Proteomes" id="UP000323454">
    <property type="component" value="Unassembled WGS sequence"/>
</dbReference>
<dbReference type="InterPro" id="IPR016161">
    <property type="entry name" value="Ald_DH/histidinol_DH"/>
</dbReference>
<dbReference type="InterPro" id="IPR015590">
    <property type="entry name" value="Aldehyde_DH_dom"/>
</dbReference>
<dbReference type="Gene3D" id="3.40.309.10">
    <property type="entry name" value="Aldehyde Dehydrogenase, Chain A, domain 2"/>
    <property type="match status" value="1"/>
</dbReference>
<dbReference type="AlphaFoldDB" id="A0A5B2WWV3"/>
<sequence>MTPKRITHRINGKPWDGIPERAGEVFDPATGEVAGLVDFAGVAEVDAAVAAASTAFQSWRHASLTQRATVMFAFRELMNSRKRELTEIVTAEHGKVLSDAAGEVQRALEAVEFACGIPQLLKGGFSENASNRVDVYSIQQPLGVVGVISPFNFPAMVPLWFVPNAIACGNTVVLKPSEKDPSAANFLAELFAEAGLPDGVLNVVHGDKVAVDRILEHPDVRAVSFVGSTPIARYVYETGTRHGKRVQALGGAKNHMVVLPDADLDLAADAAVSAGFGSAGERCMAISVVVAVEPVGTELVARIQDRIANLRVGDGRRPACEMGPLVTGAHRDRVVSYVDAGVAAGASLVVDGRDHPIDASGSGFWLGPTLFDHVTPEMSVYTDEIFGPILAVVRVDGYDAAVELVNANPYGNGTAIFTNDGGAARRYQNEIEVGMVGVNVPIPVPVSYYSFGGWKDSLFGDSHAYGPHGVHFFTRTKVVTSRWLDPSHGGVNLGFPTLS</sequence>
<proteinExistence type="predicted"/>
<evidence type="ECO:0000259" key="4">
    <source>
        <dbReference type="Pfam" id="PF00171"/>
    </source>
</evidence>
<keyword evidence="6" id="KW-1185">Reference proteome</keyword>
<accession>A0A5B2WWV3</accession>
<dbReference type="SUPFAM" id="SSF53720">
    <property type="entry name" value="ALDH-like"/>
    <property type="match status" value="1"/>
</dbReference>
<dbReference type="NCBIfam" id="TIGR01722">
    <property type="entry name" value="MMSDH"/>
    <property type="match status" value="1"/>
</dbReference>
<dbReference type="PANTHER" id="PTHR43866:SF4">
    <property type="entry name" value="MALONATE-SEMIALDEHYDE DEHYDROGENASE"/>
    <property type="match status" value="1"/>
</dbReference>
<dbReference type="CDD" id="cd07085">
    <property type="entry name" value="ALDH_F6_MMSDH"/>
    <property type="match status" value="1"/>
</dbReference>
<dbReference type="FunFam" id="3.40.605.10:FF:000003">
    <property type="entry name" value="Methylmalonate-semialdehyde dehydrogenase [acylating]"/>
    <property type="match status" value="1"/>
</dbReference>
<dbReference type="InterPro" id="IPR016162">
    <property type="entry name" value="Ald_DH_N"/>
</dbReference>
<dbReference type="FunFam" id="3.40.309.10:FF:000002">
    <property type="entry name" value="Methylmalonate-semialdehyde dehydrogenase (Acylating)"/>
    <property type="match status" value="1"/>
</dbReference>
<feature type="domain" description="Aldehyde dehydrogenase" evidence="4">
    <location>
        <begin position="23"/>
        <end position="479"/>
    </location>
</feature>
<reference evidence="5 6" key="2">
    <citation type="submission" date="2019-09" db="EMBL/GenBank/DDBJ databases">
        <authorList>
            <person name="Jin C."/>
        </authorList>
    </citation>
    <scope>NUCLEOTIDE SEQUENCE [LARGE SCALE GENOMIC DNA]</scope>
    <source>
        <strain evidence="5 6">AN110305</strain>
    </source>
</reference>
<evidence type="ECO:0000256" key="3">
    <source>
        <dbReference type="ARBA" id="ARBA00023027"/>
    </source>
</evidence>
<dbReference type="InterPro" id="IPR010061">
    <property type="entry name" value="MeMal-semiAld_DH"/>
</dbReference>
<evidence type="ECO:0000313" key="6">
    <source>
        <dbReference type="Proteomes" id="UP000323454"/>
    </source>
</evidence>
<dbReference type="PANTHER" id="PTHR43866">
    <property type="entry name" value="MALONATE-SEMIALDEHYDE DEHYDROGENASE"/>
    <property type="match status" value="1"/>
</dbReference>
<dbReference type="InterPro" id="IPR016163">
    <property type="entry name" value="Ald_DH_C"/>
</dbReference>
<keyword evidence="2" id="KW-0560">Oxidoreductase</keyword>
<dbReference type="GO" id="GO:0006210">
    <property type="term" value="P:thymine catabolic process"/>
    <property type="evidence" value="ECO:0007669"/>
    <property type="project" value="TreeGrafter"/>
</dbReference>
<evidence type="ECO:0000256" key="1">
    <source>
        <dbReference type="ARBA" id="ARBA00013048"/>
    </source>
</evidence>
<dbReference type="Pfam" id="PF00171">
    <property type="entry name" value="Aldedh"/>
    <property type="match status" value="1"/>
</dbReference>
<dbReference type="RefSeq" id="WP_149852661.1">
    <property type="nucleotide sequence ID" value="NZ_VUOB01000053.1"/>
</dbReference>
<protein>
    <recommendedName>
        <fullName evidence="1">methylmalonate-semialdehyde dehydrogenase (CoA acylating)</fullName>
        <ecNumber evidence="1">1.2.1.27</ecNumber>
    </recommendedName>
</protein>
<dbReference type="Gene3D" id="3.40.605.10">
    <property type="entry name" value="Aldehyde Dehydrogenase, Chain A, domain 1"/>
    <property type="match status" value="1"/>
</dbReference>
<reference evidence="5 6" key="1">
    <citation type="submission" date="2019-09" db="EMBL/GenBank/DDBJ databases">
        <title>Goodfellowia gen. nov., a new genus of the Pseudonocardineae related to Actinoalloteichus, containing Goodfellowia coeruleoviolacea gen. nov., comb. nov. gen. nov., comb. nov.</title>
        <authorList>
            <person name="Labeda D."/>
        </authorList>
    </citation>
    <scope>NUCLEOTIDE SEQUENCE [LARGE SCALE GENOMIC DNA]</scope>
    <source>
        <strain evidence="5 6">AN110305</strain>
    </source>
</reference>
<gene>
    <name evidence="5" type="ORF">F0L68_27200</name>
</gene>
<dbReference type="GO" id="GO:0004491">
    <property type="term" value="F:methylmalonate-semialdehyde dehydrogenase (acylating, NAD) activity"/>
    <property type="evidence" value="ECO:0007669"/>
    <property type="project" value="UniProtKB-EC"/>
</dbReference>
<dbReference type="PROSITE" id="PS00070">
    <property type="entry name" value="ALDEHYDE_DEHYDR_CYS"/>
    <property type="match status" value="1"/>
</dbReference>
<name>A0A5B2WWV3_9PSEU</name>
<keyword evidence="3" id="KW-0520">NAD</keyword>
<dbReference type="EC" id="1.2.1.27" evidence="1"/>
<evidence type="ECO:0000313" key="5">
    <source>
        <dbReference type="EMBL" id="KAA2256131.1"/>
    </source>
</evidence>
<organism evidence="5 6">
    <name type="scientific">Solihabitans fulvus</name>
    <dbReference type="NCBI Taxonomy" id="1892852"/>
    <lineage>
        <taxon>Bacteria</taxon>
        <taxon>Bacillati</taxon>
        <taxon>Actinomycetota</taxon>
        <taxon>Actinomycetes</taxon>
        <taxon>Pseudonocardiales</taxon>
        <taxon>Pseudonocardiaceae</taxon>
        <taxon>Solihabitans</taxon>
    </lineage>
</organism>
<comment type="caution">
    <text evidence="5">The sequence shown here is derived from an EMBL/GenBank/DDBJ whole genome shotgun (WGS) entry which is preliminary data.</text>
</comment>
<evidence type="ECO:0000256" key="2">
    <source>
        <dbReference type="ARBA" id="ARBA00023002"/>
    </source>
</evidence>
<dbReference type="GO" id="GO:0006574">
    <property type="term" value="P:L-valine catabolic process"/>
    <property type="evidence" value="ECO:0007669"/>
    <property type="project" value="TreeGrafter"/>
</dbReference>
<dbReference type="OrthoDB" id="6882680at2"/>
<dbReference type="EMBL" id="VUOB01000053">
    <property type="protein sequence ID" value="KAA2256131.1"/>
    <property type="molecule type" value="Genomic_DNA"/>
</dbReference>
<dbReference type="InterPro" id="IPR016160">
    <property type="entry name" value="Ald_DH_CS_CYS"/>
</dbReference>